<dbReference type="Proteomes" id="UP000178880">
    <property type="component" value="Unassembled WGS sequence"/>
</dbReference>
<accession>A0A1G2CFB9</accession>
<organism evidence="1 2">
    <name type="scientific">Candidatus Liptonbacteria bacterium RIFCSPLOWO2_01_FULL_52_25</name>
    <dbReference type="NCBI Taxonomy" id="1798650"/>
    <lineage>
        <taxon>Bacteria</taxon>
        <taxon>Candidatus Liptoniibacteriota</taxon>
    </lineage>
</organism>
<name>A0A1G2CFB9_9BACT</name>
<dbReference type="EMBL" id="MHLA01000007">
    <property type="protein sequence ID" value="OGZ00093.1"/>
    <property type="molecule type" value="Genomic_DNA"/>
</dbReference>
<protein>
    <submittedName>
        <fullName evidence="1">Uncharacterized protein</fullName>
    </submittedName>
</protein>
<dbReference type="AlphaFoldDB" id="A0A1G2CFB9"/>
<evidence type="ECO:0000313" key="2">
    <source>
        <dbReference type="Proteomes" id="UP000178880"/>
    </source>
</evidence>
<reference evidence="1 2" key="1">
    <citation type="journal article" date="2016" name="Nat. Commun.">
        <title>Thousands of microbial genomes shed light on interconnected biogeochemical processes in an aquifer system.</title>
        <authorList>
            <person name="Anantharaman K."/>
            <person name="Brown C.T."/>
            <person name="Hug L.A."/>
            <person name="Sharon I."/>
            <person name="Castelle C.J."/>
            <person name="Probst A.J."/>
            <person name="Thomas B.C."/>
            <person name="Singh A."/>
            <person name="Wilkins M.J."/>
            <person name="Karaoz U."/>
            <person name="Brodie E.L."/>
            <person name="Williams K.H."/>
            <person name="Hubbard S.S."/>
            <person name="Banfield J.F."/>
        </authorList>
    </citation>
    <scope>NUCLEOTIDE SEQUENCE [LARGE SCALE GENOMIC DNA]</scope>
</reference>
<evidence type="ECO:0000313" key="1">
    <source>
        <dbReference type="EMBL" id="OGZ00093.1"/>
    </source>
</evidence>
<proteinExistence type="predicted"/>
<sequence length="97" mass="11029">MPFVVGDDGVAYYPVRLVYTKNLRTGALRVRKEILDLPEGERLDEYYICFAPCGVRKLLGTKYAAMKVTKETTEDYDRWSVHGRGASQGKTYTGKDE</sequence>
<gene>
    <name evidence="1" type="ORF">A2945_00130</name>
</gene>
<comment type="caution">
    <text evidence="1">The sequence shown here is derived from an EMBL/GenBank/DDBJ whole genome shotgun (WGS) entry which is preliminary data.</text>
</comment>